<keyword evidence="2" id="KW-1185">Reference proteome</keyword>
<dbReference type="EMBL" id="JAATWB010000001">
    <property type="protein sequence ID" value="NJA88067.1"/>
    <property type="molecule type" value="Genomic_DNA"/>
</dbReference>
<evidence type="ECO:0000313" key="2">
    <source>
        <dbReference type="Proteomes" id="UP000720344"/>
    </source>
</evidence>
<dbReference type="Proteomes" id="UP000720344">
    <property type="component" value="Unassembled WGS sequence"/>
</dbReference>
<proteinExistence type="predicted"/>
<gene>
    <name evidence="1" type="ORF">HCX48_02370</name>
</gene>
<dbReference type="RefSeq" id="WP_167680717.1">
    <property type="nucleotide sequence ID" value="NZ_JAATWB010000001.1"/>
</dbReference>
<protein>
    <submittedName>
        <fullName evidence="1">Uncharacterized protein</fullName>
    </submittedName>
</protein>
<accession>A0ABX0WEI4</accession>
<evidence type="ECO:0000313" key="1">
    <source>
        <dbReference type="EMBL" id="NJA88067.1"/>
    </source>
</evidence>
<comment type="caution">
    <text evidence="1">The sequence shown here is derived from an EMBL/GenBank/DDBJ whole genome shotgun (WGS) entry which is preliminary data.</text>
</comment>
<sequence length="103" mass="11607">MATTEQRLKKLEAQACKIAGDGKGRVECDEEGRVLRAFFKTRSGGERPATADELKSIQVRWDAMTEFLTEHGIGAVELLYDDKLKAECMKAMDDALLNWRQSK</sequence>
<organism evidence="1 2">
    <name type="scientific">Rhodocyclus gracilis</name>
    <dbReference type="NCBI Taxonomy" id="2929842"/>
    <lineage>
        <taxon>Bacteria</taxon>
        <taxon>Pseudomonadati</taxon>
        <taxon>Pseudomonadota</taxon>
        <taxon>Betaproteobacteria</taxon>
        <taxon>Rhodocyclales</taxon>
        <taxon>Rhodocyclaceae</taxon>
        <taxon>Rhodocyclus</taxon>
    </lineage>
</organism>
<reference evidence="2" key="1">
    <citation type="submission" date="2020-03" db="EMBL/GenBank/DDBJ databases">
        <title>Whole-genome sequence of the purple nonsulfur bacterium Rhodocyclus tenuis DSM112.</title>
        <authorList>
            <person name="Kyndt J.A."/>
            <person name="Meyer T.E."/>
        </authorList>
    </citation>
    <scope>NUCLEOTIDE SEQUENCE [LARGE SCALE GENOMIC DNA]</scope>
    <source>
        <strain evidence="2">DSM 112</strain>
    </source>
</reference>
<name>A0ABX0WEI4_9RHOO</name>